<proteinExistence type="predicted"/>
<sequence length="84" mass="8500">MLLGTISLLGSCGGSDTSETKTASSPKGTKSTATAPAAPEAAPLRVSVFLEYSGGMKGFVPRGGADKPRRSFSSASARLSPKPR</sequence>
<comment type="caution">
    <text evidence="2">The sequence shown here is derived from an EMBL/GenBank/DDBJ whole genome shotgun (WGS) entry which is preliminary data.</text>
</comment>
<evidence type="ECO:0000256" key="1">
    <source>
        <dbReference type="SAM" id="MobiDB-lite"/>
    </source>
</evidence>
<keyword evidence="3" id="KW-1185">Reference proteome</keyword>
<reference evidence="3" key="1">
    <citation type="journal article" date="2019" name="Int. J. Syst. Evol. Microbiol.">
        <title>The Global Catalogue of Microorganisms (GCM) 10K type strain sequencing project: providing services to taxonomists for standard genome sequencing and annotation.</title>
        <authorList>
            <consortium name="The Broad Institute Genomics Platform"/>
            <consortium name="The Broad Institute Genome Sequencing Center for Infectious Disease"/>
            <person name="Wu L."/>
            <person name="Ma J."/>
        </authorList>
    </citation>
    <scope>NUCLEOTIDE SEQUENCE [LARGE SCALE GENOMIC DNA]</scope>
    <source>
        <strain evidence="3">JCM 19635</strain>
    </source>
</reference>
<gene>
    <name evidence="2" type="ORF">ACFQT0_09310</name>
</gene>
<evidence type="ECO:0000313" key="3">
    <source>
        <dbReference type="Proteomes" id="UP001596513"/>
    </source>
</evidence>
<accession>A0ABW2U3X7</accession>
<dbReference type="RefSeq" id="WP_380202183.1">
    <property type="nucleotide sequence ID" value="NZ_JBHTEK010000001.1"/>
</dbReference>
<evidence type="ECO:0000313" key="2">
    <source>
        <dbReference type="EMBL" id="MFC7667561.1"/>
    </source>
</evidence>
<organism evidence="2 3">
    <name type="scientific">Hymenobacter humi</name>
    <dbReference type="NCBI Taxonomy" id="1411620"/>
    <lineage>
        <taxon>Bacteria</taxon>
        <taxon>Pseudomonadati</taxon>
        <taxon>Bacteroidota</taxon>
        <taxon>Cytophagia</taxon>
        <taxon>Cytophagales</taxon>
        <taxon>Hymenobacteraceae</taxon>
        <taxon>Hymenobacter</taxon>
    </lineage>
</organism>
<protein>
    <submittedName>
        <fullName evidence="2">Uncharacterized protein</fullName>
    </submittedName>
</protein>
<dbReference type="EMBL" id="JBHTEK010000001">
    <property type="protein sequence ID" value="MFC7667561.1"/>
    <property type="molecule type" value="Genomic_DNA"/>
</dbReference>
<feature type="compositionally biased region" description="Polar residues" evidence="1">
    <location>
        <begin position="14"/>
        <end position="31"/>
    </location>
</feature>
<feature type="compositionally biased region" description="Low complexity" evidence="1">
    <location>
        <begin position="71"/>
        <end position="84"/>
    </location>
</feature>
<dbReference type="Proteomes" id="UP001596513">
    <property type="component" value="Unassembled WGS sequence"/>
</dbReference>
<name>A0ABW2U3X7_9BACT</name>
<feature type="region of interest" description="Disordered" evidence="1">
    <location>
        <begin position="1"/>
        <end position="40"/>
    </location>
</feature>
<feature type="region of interest" description="Disordered" evidence="1">
    <location>
        <begin position="59"/>
        <end position="84"/>
    </location>
</feature>